<protein>
    <submittedName>
        <fullName evidence="1">Uncharacterized protein</fullName>
    </submittedName>
</protein>
<dbReference type="Proteomes" id="UP000627292">
    <property type="component" value="Unassembled WGS sequence"/>
</dbReference>
<gene>
    <name evidence="1" type="ORF">GCM10011379_57180</name>
</gene>
<evidence type="ECO:0000313" key="1">
    <source>
        <dbReference type="EMBL" id="GGH82781.1"/>
    </source>
</evidence>
<sequence length="56" mass="6220">MTTRGLWVNPIGGMLYFGIDAYYPNGWDGATQMMSLIEANERAMVGHNMLNGVPKE</sequence>
<comment type="caution">
    <text evidence="1">The sequence shown here is derived from an EMBL/GenBank/DDBJ whole genome shotgun (WGS) entry which is preliminary data.</text>
</comment>
<keyword evidence="2" id="KW-1185">Reference proteome</keyword>
<dbReference type="RefSeq" id="WP_188959163.1">
    <property type="nucleotide sequence ID" value="NZ_BMIB01000008.1"/>
</dbReference>
<dbReference type="EMBL" id="BMIB01000008">
    <property type="protein sequence ID" value="GGH82781.1"/>
    <property type="molecule type" value="Genomic_DNA"/>
</dbReference>
<name>A0A917J616_9BACT</name>
<proteinExistence type="predicted"/>
<reference evidence="1" key="2">
    <citation type="submission" date="2020-09" db="EMBL/GenBank/DDBJ databases">
        <authorList>
            <person name="Sun Q."/>
            <person name="Zhou Y."/>
        </authorList>
    </citation>
    <scope>NUCLEOTIDE SEQUENCE</scope>
    <source>
        <strain evidence="1">CGMCC 1.15290</strain>
    </source>
</reference>
<dbReference type="AlphaFoldDB" id="A0A917J616"/>
<evidence type="ECO:0000313" key="2">
    <source>
        <dbReference type="Proteomes" id="UP000627292"/>
    </source>
</evidence>
<reference evidence="1" key="1">
    <citation type="journal article" date="2014" name="Int. J. Syst. Evol. Microbiol.">
        <title>Complete genome sequence of Corynebacterium casei LMG S-19264T (=DSM 44701T), isolated from a smear-ripened cheese.</title>
        <authorList>
            <consortium name="US DOE Joint Genome Institute (JGI-PGF)"/>
            <person name="Walter F."/>
            <person name="Albersmeier A."/>
            <person name="Kalinowski J."/>
            <person name="Ruckert C."/>
        </authorList>
    </citation>
    <scope>NUCLEOTIDE SEQUENCE</scope>
    <source>
        <strain evidence="1">CGMCC 1.15290</strain>
    </source>
</reference>
<organism evidence="1 2">
    <name type="scientific">Filimonas zeae</name>
    <dbReference type="NCBI Taxonomy" id="1737353"/>
    <lineage>
        <taxon>Bacteria</taxon>
        <taxon>Pseudomonadati</taxon>
        <taxon>Bacteroidota</taxon>
        <taxon>Chitinophagia</taxon>
        <taxon>Chitinophagales</taxon>
        <taxon>Chitinophagaceae</taxon>
        <taxon>Filimonas</taxon>
    </lineage>
</organism>
<accession>A0A917J616</accession>